<reference evidence="1 2" key="1">
    <citation type="journal article" date="2019" name="Int. J. Syst. Evol. Microbiol.">
        <title>The Global Catalogue of Microorganisms (GCM) 10K type strain sequencing project: providing services to taxonomists for standard genome sequencing and annotation.</title>
        <authorList>
            <consortium name="The Broad Institute Genomics Platform"/>
            <consortium name="The Broad Institute Genome Sequencing Center for Infectious Disease"/>
            <person name="Wu L."/>
            <person name="Ma J."/>
        </authorList>
    </citation>
    <scope>NUCLEOTIDE SEQUENCE [LARGE SCALE GENOMIC DNA]</scope>
    <source>
        <strain evidence="1 2">IBRC-M 10256</strain>
    </source>
</reference>
<comment type="caution">
    <text evidence="1">The sequence shown here is derived from an EMBL/GenBank/DDBJ whole genome shotgun (WGS) entry which is preliminary data.</text>
</comment>
<protein>
    <submittedName>
        <fullName evidence="1">Uncharacterized protein</fullName>
    </submittedName>
</protein>
<evidence type="ECO:0000313" key="1">
    <source>
        <dbReference type="EMBL" id="MFC3958930.1"/>
    </source>
</evidence>
<accession>A0ABD5NQD1</accession>
<dbReference type="Proteomes" id="UP001595846">
    <property type="component" value="Unassembled WGS sequence"/>
</dbReference>
<dbReference type="EMBL" id="JBHSAQ010000009">
    <property type="protein sequence ID" value="MFC3958930.1"/>
    <property type="molecule type" value="Genomic_DNA"/>
</dbReference>
<gene>
    <name evidence="1" type="ORF">ACFOUR_11210</name>
</gene>
<evidence type="ECO:0000313" key="2">
    <source>
        <dbReference type="Proteomes" id="UP001595846"/>
    </source>
</evidence>
<keyword evidence="2" id="KW-1185">Reference proteome</keyword>
<dbReference type="GeneID" id="73901868"/>
<organism evidence="1 2">
    <name type="scientific">Halovivax cerinus</name>
    <dbReference type="NCBI Taxonomy" id="1487865"/>
    <lineage>
        <taxon>Archaea</taxon>
        <taxon>Methanobacteriati</taxon>
        <taxon>Methanobacteriota</taxon>
        <taxon>Stenosarchaea group</taxon>
        <taxon>Halobacteria</taxon>
        <taxon>Halobacteriales</taxon>
        <taxon>Natrialbaceae</taxon>
        <taxon>Halovivax</taxon>
    </lineage>
</organism>
<sequence>MEVIDCDWASFDSWWESHVDIDQSVLTEADSLVLDSRWLDGQWASIDDWWERYVSTDQSALVDETTITLDDRLLAGGWIDLDNWWQSYSKAHQEDVEELLATLKKAEKVWAAGPSQFDTDPLSADWQTVHGSTGPIRLVREEDWSYALAYLFMESGVLINELFNNSHDGTPDSVETEAHLPGGSETTRYEDILIINSGGGISIEVKIHDTNFQKTVETAELVERHHSGDWTHVLLLPAYQYPQLRDAFGRKISEPAEGHPIITATPFDNRDIEVQIRNWKEISTALRRILQQNDEISPHWAASAYVVCTLIEQKILGFVPKPIVKQQVATNDIVHDNVSLAAGIQDIENEISYLQATNEDTNNG</sequence>
<name>A0ABD5NQD1_9EURY</name>
<dbReference type="RefSeq" id="WP_256532763.1">
    <property type="nucleotide sequence ID" value="NZ_CP101824.1"/>
</dbReference>
<dbReference type="AlphaFoldDB" id="A0ABD5NQD1"/>
<proteinExistence type="predicted"/>